<name>A0ABU9KSD4_9EURY</name>
<evidence type="ECO:0000256" key="1">
    <source>
        <dbReference type="SAM" id="Phobius"/>
    </source>
</evidence>
<sequence>MQISNLKITKELPTLVVLLMLLTCMLSPASAQESSSTSLDVDVQKYEPYPAEIGQYVDVWIKVENFRSGQSDDVSIRLVPEYPLSLDSENNAIKNIGILSPGTASVQEYRLYVDENAKPGTASFDVYYRGDSDSTWLKDTFEMKVGSTTFESRGTLELEESSADPGVFSPGDTGTITFTLTNTATQNTITFEGKDYDTNARIQSAFLSGSDNILVTSSEQDAGIIGPGNSVTLTFNVEVPDDTPDGTYYLDLSVLGNSHAYNNNWRVPVTVDSSALKMIPSKPLTLVNGEGKVQFDVANLHPNTLSSVSVRPEAEGVRFSPAEYFIGTMKPDELFTIEFTAVVENEEALTPLNLTAEYRNGFNEHSNTEEIGSFDITEENDGNTTTTAAAFGLVAVAGSSLFVYRKKKQDKIQE</sequence>
<keyword evidence="1" id="KW-0812">Transmembrane</keyword>
<keyword evidence="1" id="KW-0472">Membrane</keyword>
<proteinExistence type="predicted"/>
<comment type="caution">
    <text evidence="2">The sequence shown here is derived from an EMBL/GenBank/DDBJ whole genome shotgun (WGS) entry which is preliminary data.</text>
</comment>
<dbReference type="Proteomes" id="UP001396646">
    <property type="component" value="Unassembled WGS sequence"/>
</dbReference>
<keyword evidence="1" id="KW-1133">Transmembrane helix</keyword>
<dbReference type="Gene3D" id="2.60.40.10">
    <property type="entry name" value="Immunoglobulins"/>
    <property type="match status" value="1"/>
</dbReference>
<gene>
    <name evidence="2" type="ORF">WOA13_00260</name>
</gene>
<accession>A0ABU9KSD4</accession>
<keyword evidence="3" id="KW-1185">Reference proteome</keyword>
<organism evidence="2 3">
    <name type="scientific">Methanococcoides cohabitans</name>
    <dbReference type="NCBI Taxonomy" id="3136559"/>
    <lineage>
        <taxon>Archaea</taxon>
        <taxon>Methanobacteriati</taxon>
        <taxon>Methanobacteriota</taxon>
        <taxon>Stenosarchaea group</taxon>
        <taxon>Methanomicrobia</taxon>
        <taxon>Methanosarcinales</taxon>
        <taxon>Methanosarcinaceae</taxon>
        <taxon>Methanococcoides</taxon>
    </lineage>
</organism>
<evidence type="ECO:0000313" key="2">
    <source>
        <dbReference type="EMBL" id="MEL4304269.1"/>
    </source>
</evidence>
<dbReference type="EMBL" id="JBCAUS010000002">
    <property type="protein sequence ID" value="MEL4304269.1"/>
    <property type="molecule type" value="Genomic_DNA"/>
</dbReference>
<dbReference type="PANTHER" id="PTHR35902">
    <property type="entry name" value="S-LAYER DOMAIN-LIKE PROTEIN-RELATED"/>
    <property type="match status" value="1"/>
</dbReference>
<dbReference type="InterPro" id="IPR013783">
    <property type="entry name" value="Ig-like_fold"/>
</dbReference>
<protein>
    <submittedName>
        <fullName evidence="2">COG1361 S-layer family protein</fullName>
    </submittedName>
</protein>
<evidence type="ECO:0000313" key="3">
    <source>
        <dbReference type="Proteomes" id="UP001396646"/>
    </source>
</evidence>
<feature type="transmembrane region" description="Helical" evidence="1">
    <location>
        <begin position="386"/>
        <end position="404"/>
    </location>
</feature>
<reference evidence="2 3" key="1">
    <citation type="submission" date="2024-04" db="EMBL/GenBank/DDBJ databases">
        <title>Methanococcoides sp. LMO-2.</title>
        <authorList>
            <person name="Liang L."/>
        </authorList>
    </citation>
    <scope>NUCLEOTIDE SEQUENCE [LARGE SCALE GENOMIC DNA]</scope>
    <source>
        <strain evidence="2 3">LMO-2</strain>
    </source>
</reference>
<dbReference type="PANTHER" id="PTHR35902:SF3">
    <property type="entry name" value="NPCBM-ASSOCIATED, NEW3 DOMAIN OF ALPHA-GALACTOSIDASE"/>
    <property type="match status" value="1"/>
</dbReference>
<dbReference type="RefSeq" id="WP_342126005.1">
    <property type="nucleotide sequence ID" value="NZ_JBCAUS010000002.1"/>
</dbReference>